<protein>
    <submittedName>
        <fullName evidence="2">Helix-turn-helix domain-containing protein</fullName>
    </submittedName>
</protein>
<dbReference type="Pfam" id="PF08299">
    <property type="entry name" value="Bac_DnaA_C"/>
    <property type="match status" value="1"/>
</dbReference>
<keyword evidence="3" id="KW-1185">Reference proteome</keyword>
<dbReference type="CDD" id="cd06571">
    <property type="entry name" value="Bac_DnaA_C"/>
    <property type="match status" value="1"/>
</dbReference>
<accession>A0ABY8HCQ4</accession>
<dbReference type="SUPFAM" id="SSF48295">
    <property type="entry name" value="TrpR-like"/>
    <property type="match status" value="1"/>
</dbReference>
<sequence>MQHNSALTTQAQHYKAVRERLFNSHPPKKVVAPKLAPQLLLVRDFDAHVNAWRKWVEMKRLLSLSSTSASFPATIDWEQHAALVESKDNADEVMTRRPMKDICLAVLQDFPGVTFEEVRGVHRARNIVAARQACMHAIYTERKDISFPRLANFFGMKDHTGAMYAVRKGAAARGDAGAAAWCAKRQGRMNDNHRRNKARKAGTL</sequence>
<name>A0ABY8HCQ4_ENSAD</name>
<dbReference type="InterPro" id="IPR010921">
    <property type="entry name" value="Trp_repressor/repl_initiator"/>
</dbReference>
<dbReference type="RefSeq" id="WP_051659736.1">
    <property type="nucleotide sequence ID" value="NZ_CP015880.1"/>
</dbReference>
<dbReference type="Proteomes" id="UP001214094">
    <property type="component" value="Chromosome"/>
</dbReference>
<evidence type="ECO:0000313" key="2">
    <source>
        <dbReference type="EMBL" id="WFP89832.1"/>
    </source>
</evidence>
<dbReference type="EMBL" id="CP121308">
    <property type="protein sequence ID" value="WFP89832.1"/>
    <property type="molecule type" value="Genomic_DNA"/>
</dbReference>
<gene>
    <name evidence="2" type="ORF">P4B07_14860</name>
</gene>
<evidence type="ECO:0000259" key="1">
    <source>
        <dbReference type="SMART" id="SM00760"/>
    </source>
</evidence>
<dbReference type="SMART" id="SM00760">
    <property type="entry name" value="Bac_DnaA_C"/>
    <property type="match status" value="1"/>
</dbReference>
<organism evidence="2 3">
    <name type="scientific">Ensifer adhaerens</name>
    <name type="common">Sinorhizobium morelense</name>
    <dbReference type="NCBI Taxonomy" id="106592"/>
    <lineage>
        <taxon>Bacteria</taxon>
        <taxon>Pseudomonadati</taxon>
        <taxon>Pseudomonadota</taxon>
        <taxon>Alphaproteobacteria</taxon>
        <taxon>Hyphomicrobiales</taxon>
        <taxon>Rhizobiaceae</taxon>
        <taxon>Sinorhizobium/Ensifer group</taxon>
        <taxon>Ensifer</taxon>
    </lineage>
</organism>
<reference evidence="2 3" key="1">
    <citation type="submission" date="2023-03" db="EMBL/GenBank/DDBJ databases">
        <title>Comparative genome and transcriptome analysis combination mining strategies for increasing vitamin B12 production of Ensifer adhaerens strain.</title>
        <authorList>
            <person name="Yongheng L."/>
        </authorList>
    </citation>
    <scope>NUCLEOTIDE SEQUENCE [LARGE SCALE GENOMIC DNA]</scope>
    <source>
        <strain evidence="2 3">Casida A-T305</strain>
    </source>
</reference>
<feature type="domain" description="Chromosomal replication initiator DnaA C-terminal" evidence="1">
    <location>
        <begin position="98"/>
        <end position="169"/>
    </location>
</feature>
<dbReference type="GeneID" id="29518660"/>
<evidence type="ECO:0000313" key="3">
    <source>
        <dbReference type="Proteomes" id="UP001214094"/>
    </source>
</evidence>
<proteinExistence type="predicted"/>
<dbReference type="InterPro" id="IPR013159">
    <property type="entry name" value="DnaA_C"/>
</dbReference>
<dbReference type="Gene3D" id="1.10.1750.10">
    <property type="match status" value="1"/>
</dbReference>